<dbReference type="Pfam" id="PF01607">
    <property type="entry name" value="CBM_14"/>
    <property type="match status" value="1"/>
</dbReference>
<evidence type="ECO:0000256" key="10">
    <source>
        <dbReference type="ARBA" id="ARBA00023295"/>
    </source>
</evidence>
<dbReference type="Gene3D" id="3.10.50.10">
    <property type="match status" value="1"/>
</dbReference>
<dbReference type="SUPFAM" id="SSF51445">
    <property type="entry name" value="(Trans)glycosidases"/>
    <property type="match status" value="1"/>
</dbReference>
<dbReference type="Pfam" id="PF00704">
    <property type="entry name" value="Glyco_hydro_18"/>
    <property type="match status" value="1"/>
</dbReference>
<evidence type="ECO:0000256" key="6">
    <source>
        <dbReference type="ARBA" id="ARBA00022801"/>
    </source>
</evidence>
<reference evidence="17 18" key="1">
    <citation type="submission" date="2015-12" db="EMBL/GenBank/DDBJ databases">
        <title>The genome of Folsomia candida.</title>
        <authorList>
            <person name="Faddeeva A."/>
            <person name="Derks M.F."/>
            <person name="Anvar Y."/>
            <person name="Smit S."/>
            <person name="Van Straalen N."/>
            <person name="Roelofs D."/>
        </authorList>
    </citation>
    <scope>NUCLEOTIDE SEQUENCE [LARGE SCALE GENOMIC DNA]</scope>
    <source>
        <strain evidence="17 18">VU population</strain>
        <tissue evidence="17">Whole body</tissue>
    </source>
</reference>
<dbReference type="OMA" id="AGTVWDI"/>
<proteinExistence type="inferred from homology"/>
<evidence type="ECO:0000313" key="17">
    <source>
        <dbReference type="EMBL" id="OXA58343.1"/>
    </source>
</evidence>
<feature type="compositionally biased region" description="Polar residues" evidence="13">
    <location>
        <begin position="432"/>
        <end position="441"/>
    </location>
</feature>
<evidence type="ECO:0000259" key="15">
    <source>
        <dbReference type="PROSITE" id="PS50940"/>
    </source>
</evidence>
<keyword evidence="6 12" id="KW-0378">Hydrolase</keyword>
<evidence type="ECO:0000256" key="7">
    <source>
        <dbReference type="ARBA" id="ARBA00023024"/>
    </source>
</evidence>
<dbReference type="PANTHER" id="PTHR11177:SF144">
    <property type="entry name" value="CHITINASE 5"/>
    <property type="match status" value="1"/>
</dbReference>
<feature type="compositionally biased region" description="Low complexity" evidence="13">
    <location>
        <begin position="469"/>
        <end position="520"/>
    </location>
</feature>
<dbReference type="SUPFAM" id="SSF57625">
    <property type="entry name" value="Invertebrate chitin-binding proteins"/>
    <property type="match status" value="1"/>
</dbReference>
<comment type="similarity">
    <text evidence="2">Belongs to the glycosyl hydrolase 18 family. Chitinase class II subfamily.</text>
</comment>
<dbReference type="OrthoDB" id="73875at2759"/>
<feature type="region of interest" description="Disordered" evidence="13">
    <location>
        <begin position="417"/>
        <end position="524"/>
    </location>
</feature>
<evidence type="ECO:0000256" key="9">
    <source>
        <dbReference type="ARBA" id="ARBA00023277"/>
    </source>
</evidence>
<accession>A0A226EKW7</accession>
<keyword evidence="4" id="KW-0147">Chitin-binding</keyword>
<dbReference type="GO" id="GO:0008061">
    <property type="term" value="F:chitin binding"/>
    <property type="evidence" value="ECO:0007669"/>
    <property type="project" value="UniProtKB-KW"/>
</dbReference>
<sequence length="585" mass="65556">MDKPRSLLSLVLVSLALSISSGESAEIHVEGQGGKLAKNVCYFSNWATYREGIGKYTVDDIPVDKCTHIIYSFIGVSNVTWEALVLDPELDVDQKNFDKFVSLKSKNPKVKAMVAVGGWGEGGKKYSQMVAVPQKRASFIVSVVRLLQKYKFDGLDLDWEYPGASDRGGSYSDKNNFLDFVRELRTTFHKVNKAWEITMAVPLAKFRLNEGYHVPELCKLMNAVHVMAYDLRGNWVGYADVHTPLYKRPFDQYGYEMLNVNDGSTLWQDMGCSPDKLVIGMAFYGRSYILGDPANTKPGAYIVKYENGGDPGEYTKARGFMSYYEICLRLKSGNWTRKYDEVGKVPYMFYGKNWIGYEDADSLKIKMDWIKQKGFAGAMNWAIDMDDFRGVCGTRDVLIDVLWNSMQSYVVPKVTAKPDNRPEWQLPPPSSENPNINLGQISTTTTTWSSGTTDPSSGPVTTWRPPRPTSNQPPSSTTTATPTTTTDVPETTTTAVTEYSSTSEDYFSSSSSTTTEDPTSVDCSKQDFHPHPTDCSKYYWCVFGKPYEHACPGGTEWNQEGRYCGWPTDPNNKCASRDFDDSNAI</sequence>
<dbReference type="InterPro" id="IPR001579">
    <property type="entry name" value="Glyco_hydro_18_chit_AS"/>
</dbReference>
<evidence type="ECO:0000256" key="14">
    <source>
        <dbReference type="SAM" id="SignalP"/>
    </source>
</evidence>
<dbReference type="Gene3D" id="3.20.20.80">
    <property type="entry name" value="Glycosidases"/>
    <property type="match status" value="1"/>
</dbReference>
<dbReference type="EMBL" id="LNIX01000003">
    <property type="protein sequence ID" value="OXA58343.1"/>
    <property type="molecule type" value="Genomic_DNA"/>
</dbReference>
<dbReference type="PANTHER" id="PTHR11177">
    <property type="entry name" value="CHITINASE"/>
    <property type="match status" value="1"/>
</dbReference>
<evidence type="ECO:0000256" key="11">
    <source>
        <dbReference type="ARBA" id="ARBA00023326"/>
    </source>
</evidence>
<dbReference type="AlphaFoldDB" id="A0A226EKW7"/>
<evidence type="ECO:0000256" key="8">
    <source>
        <dbReference type="ARBA" id="ARBA00023157"/>
    </source>
</evidence>
<name>A0A226EKW7_FOLCA</name>
<dbReference type="GO" id="GO:0008843">
    <property type="term" value="F:endochitinase activity"/>
    <property type="evidence" value="ECO:0007669"/>
    <property type="project" value="UniProtKB-EC"/>
</dbReference>
<comment type="catalytic activity">
    <reaction evidence="1">
        <text>Random endo-hydrolysis of N-acetyl-beta-D-glucosaminide (1-&gt;4)-beta-linkages in chitin and chitodextrins.</text>
        <dbReference type="EC" id="3.2.1.14"/>
    </reaction>
</comment>
<dbReference type="InterPro" id="IPR017853">
    <property type="entry name" value="GH"/>
</dbReference>
<organism evidence="17 18">
    <name type="scientific">Folsomia candida</name>
    <name type="common">Springtail</name>
    <dbReference type="NCBI Taxonomy" id="158441"/>
    <lineage>
        <taxon>Eukaryota</taxon>
        <taxon>Metazoa</taxon>
        <taxon>Ecdysozoa</taxon>
        <taxon>Arthropoda</taxon>
        <taxon>Hexapoda</taxon>
        <taxon>Collembola</taxon>
        <taxon>Entomobryomorpha</taxon>
        <taxon>Isotomoidea</taxon>
        <taxon>Isotomidae</taxon>
        <taxon>Proisotominae</taxon>
        <taxon>Folsomia</taxon>
    </lineage>
</organism>
<evidence type="ECO:0000256" key="4">
    <source>
        <dbReference type="ARBA" id="ARBA00022669"/>
    </source>
</evidence>
<dbReference type="PROSITE" id="PS51910">
    <property type="entry name" value="GH18_2"/>
    <property type="match status" value="1"/>
</dbReference>
<evidence type="ECO:0000256" key="3">
    <source>
        <dbReference type="ARBA" id="ARBA00012729"/>
    </source>
</evidence>
<feature type="domain" description="Chitin-binding type-2" evidence="15">
    <location>
        <begin position="520"/>
        <end position="576"/>
    </location>
</feature>
<dbReference type="GO" id="GO:0000272">
    <property type="term" value="P:polysaccharide catabolic process"/>
    <property type="evidence" value="ECO:0007669"/>
    <property type="project" value="UniProtKB-KW"/>
</dbReference>
<dbReference type="InterPro" id="IPR011583">
    <property type="entry name" value="Chitinase_II/V-like_cat"/>
</dbReference>
<evidence type="ECO:0000256" key="12">
    <source>
        <dbReference type="RuleBase" id="RU000489"/>
    </source>
</evidence>
<evidence type="ECO:0000256" key="13">
    <source>
        <dbReference type="SAM" id="MobiDB-lite"/>
    </source>
</evidence>
<dbReference type="GO" id="GO:0006032">
    <property type="term" value="P:chitin catabolic process"/>
    <property type="evidence" value="ECO:0007669"/>
    <property type="project" value="UniProtKB-KW"/>
</dbReference>
<dbReference type="SUPFAM" id="SSF54556">
    <property type="entry name" value="Chitinase insertion domain"/>
    <property type="match status" value="1"/>
</dbReference>
<keyword evidence="9" id="KW-0119">Carbohydrate metabolism</keyword>
<dbReference type="PROSITE" id="PS50940">
    <property type="entry name" value="CHIT_BIND_II"/>
    <property type="match status" value="1"/>
</dbReference>
<keyword evidence="7" id="KW-0146">Chitin degradation</keyword>
<evidence type="ECO:0000259" key="16">
    <source>
        <dbReference type="PROSITE" id="PS51910"/>
    </source>
</evidence>
<feature type="chain" id="PRO_5012985603" description="chitinase" evidence="14">
    <location>
        <begin position="25"/>
        <end position="585"/>
    </location>
</feature>
<keyword evidence="5 14" id="KW-0732">Signal</keyword>
<keyword evidence="10 12" id="KW-0326">Glycosidase</keyword>
<keyword evidence="18" id="KW-1185">Reference proteome</keyword>
<dbReference type="InterPro" id="IPR002557">
    <property type="entry name" value="Chitin-bd_dom"/>
</dbReference>
<gene>
    <name evidence="17" type="ORF">Fcan01_07264</name>
</gene>
<feature type="compositionally biased region" description="Low complexity" evidence="13">
    <location>
        <begin position="442"/>
        <end position="462"/>
    </location>
</feature>
<feature type="domain" description="GH18" evidence="16">
    <location>
        <begin position="37"/>
        <end position="409"/>
    </location>
</feature>
<evidence type="ECO:0000256" key="1">
    <source>
        <dbReference type="ARBA" id="ARBA00000822"/>
    </source>
</evidence>
<evidence type="ECO:0000256" key="5">
    <source>
        <dbReference type="ARBA" id="ARBA00022729"/>
    </source>
</evidence>
<keyword evidence="8" id="KW-1015">Disulfide bond</keyword>
<dbReference type="SMART" id="SM00494">
    <property type="entry name" value="ChtBD2"/>
    <property type="match status" value="1"/>
</dbReference>
<protein>
    <recommendedName>
        <fullName evidence="3">chitinase</fullName>
        <ecNumber evidence="3">3.2.1.14</ecNumber>
    </recommendedName>
</protein>
<comment type="caution">
    <text evidence="17">The sequence shown here is derived from an EMBL/GenBank/DDBJ whole genome shotgun (WGS) entry which is preliminary data.</text>
</comment>
<feature type="signal peptide" evidence="14">
    <location>
        <begin position="1"/>
        <end position="24"/>
    </location>
</feature>
<dbReference type="InterPro" id="IPR050314">
    <property type="entry name" value="Glycosyl_Hydrlase_18"/>
</dbReference>
<evidence type="ECO:0000256" key="2">
    <source>
        <dbReference type="ARBA" id="ARBA00009121"/>
    </source>
</evidence>
<dbReference type="FunFam" id="3.10.50.10:FF:000004">
    <property type="entry name" value="Chitinase 5"/>
    <property type="match status" value="1"/>
</dbReference>
<evidence type="ECO:0000313" key="18">
    <source>
        <dbReference type="Proteomes" id="UP000198287"/>
    </source>
</evidence>
<dbReference type="FunFam" id="3.20.20.80:FF:000144">
    <property type="entry name" value="Chitinase"/>
    <property type="match status" value="1"/>
</dbReference>
<keyword evidence="11" id="KW-0624">Polysaccharide degradation</keyword>
<dbReference type="InterPro" id="IPR001223">
    <property type="entry name" value="Glyco_hydro18_cat"/>
</dbReference>
<dbReference type="Proteomes" id="UP000198287">
    <property type="component" value="Unassembled WGS sequence"/>
</dbReference>
<dbReference type="PROSITE" id="PS01095">
    <property type="entry name" value="GH18_1"/>
    <property type="match status" value="1"/>
</dbReference>
<dbReference type="STRING" id="158441.A0A226EKW7"/>
<dbReference type="InterPro" id="IPR029070">
    <property type="entry name" value="Chitinase_insertion_sf"/>
</dbReference>
<dbReference type="SMART" id="SM00636">
    <property type="entry name" value="Glyco_18"/>
    <property type="match status" value="1"/>
</dbReference>
<dbReference type="EC" id="3.2.1.14" evidence="3"/>
<dbReference type="InterPro" id="IPR036508">
    <property type="entry name" value="Chitin-bd_dom_sf"/>
</dbReference>
<dbReference type="Gene3D" id="2.170.140.10">
    <property type="entry name" value="Chitin binding domain"/>
    <property type="match status" value="1"/>
</dbReference>
<dbReference type="GO" id="GO:0005576">
    <property type="term" value="C:extracellular region"/>
    <property type="evidence" value="ECO:0007669"/>
    <property type="project" value="InterPro"/>
</dbReference>